<evidence type="ECO:0000313" key="2">
    <source>
        <dbReference type="Proteomes" id="UP001595583"/>
    </source>
</evidence>
<keyword evidence="2" id="KW-1185">Reference proteome</keyword>
<gene>
    <name evidence="1" type="ORF">ACFOHJ_11650</name>
</gene>
<organism evidence="1 2">
    <name type="scientific">Aquamicrobium soli</name>
    <dbReference type="NCBI Taxonomy" id="1811518"/>
    <lineage>
        <taxon>Bacteria</taxon>
        <taxon>Pseudomonadati</taxon>
        <taxon>Pseudomonadota</taxon>
        <taxon>Alphaproteobacteria</taxon>
        <taxon>Hyphomicrobiales</taxon>
        <taxon>Phyllobacteriaceae</taxon>
        <taxon>Aquamicrobium</taxon>
    </lineage>
</organism>
<reference evidence="2" key="1">
    <citation type="journal article" date="2019" name="Int. J. Syst. Evol. Microbiol.">
        <title>The Global Catalogue of Microorganisms (GCM) 10K type strain sequencing project: providing services to taxonomists for standard genome sequencing and annotation.</title>
        <authorList>
            <consortium name="The Broad Institute Genomics Platform"/>
            <consortium name="The Broad Institute Genome Sequencing Center for Infectious Disease"/>
            <person name="Wu L."/>
            <person name="Ma J."/>
        </authorList>
    </citation>
    <scope>NUCLEOTIDE SEQUENCE [LARGE SCALE GENOMIC DNA]</scope>
    <source>
        <strain evidence="2">KCTC 52165</strain>
    </source>
</reference>
<proteinExistence type="predicted"/>
<dbReference type="Proteomes" id="UP001595583">
    <property type="component" value="Unassembled WGS sequence"/>
</dbReference>
<dbReference type="RefSeq" id="WP_378221591.1">
    <property type="nucleotide sequence ID" value="NZ_JBHRTK010000012.1"/>
</dbReference>
<comment type="caution">
    <text evidence="1">The sequence shown here is derived from an EMBL/GenBank/DDBJ whole genome shotgun (WGS) entry which is preliminary data.</text>
</comment>
<protein>
    <submittedName>
        <fullName evidence="1">Uncharacterized protein</fullName>
    </submittedName>
</protein>
<evidence type="ECO:0000313" key="1">
    <source>
        <dbReference type="EMBL" id="MFC3206869.1"/>
    </source>
</evidence>
<name>A0ABV7K956_9HYPH</name>
<dbReference type="EMBL" id="JBHRTK010000012">
    <property type="protein sequence ID" value="MFC3206869.1"/>
    <property type="molecule type" value="Genomic_DNA"/>
</dbReference>
<accession>A0ABV7K956</accession>
<sequence>MALFQFGGTRFVGVLGDFAKRLTRLRHKRLALVVKLFQAHVYTSWEMAARRNCGRNGIGDQMAAGPPSG</sequence>